<organism evidence="2 3">
    <name type="scientific">Phytophthora infestans (strain T30-4)</name>
    <name type="common">Potato late blight agent</name>
    <dbReference type="NCBI Taxonomy" id="403677"/>
    <lineage>
        <taxon>Eukaryota</taxon>
        <taxon>Sar</taxon>
        <taxon>Stramenopiles</taxon>
        <taxon>Oomycota</taxon>
        <taxon>Peronosporomycetes</taxon>
        <taxon>Peronosporales</taxon>
        <taxon>Peronosporaceae</taxon>
        <taxon>Phytophthora</taxon>
    </lineage>
</organism>
<name>D0N1B3_PHYIT</name>
<reference evidence="3" key="1">
    <citation type="journal article" date="2009" name="Nature">
        <title>Genome sequence and analysis of the Irish potato famine pathogen Phytophthora infestans.</title>
        <authorList>
            <consortium name="The Broad Institute Genome Sequencing Platform"/>
            <person name="Haas B.J."/>
            <person name="Kamoun S."/>
            <person name="Zody M.C."/>
            <person name="Jiang R.H."/>
            <person name="Handsaker R.E."/>
            <person name="Cano L.M."/>
            <person name="Grabherr M."/>
            <person name="Kodira C.D."/>
            <person name="Raffaele S."/>
            <person name="Torto-Alalibo T."/>
            <person name="Bozkurt T.O."/>
            <person name="Ah-Fong A.M."/>
            <person name="Alvarado L."/>
            <person name="Anderson V.L."/>
            <person name="Armstrong M.R."/>
            <person name="Avrova A."/>
            <person name="Baxter L."/>
            <person name="Beynon J."/>
            <person name="Boevink P.C."/>
            <person name="Bollmann S.R."/>
            <person name="Bos J.I."/>
            <person name="Bulone V."/>
            <person name="Cai G."/>
            <person name="Cakir C."/>
            <person name="Carrington J.C."/>
            <person name="Chawner M."/>
            <person name="Conti L."/>
            <person name="Costanzo S."/>
            <person name="Ewan R."/>
            <person name="Fahlgren N."/>
            <person name="Fischbach M.A."/>
            <person name="Fugelstad J."/>
            <person name="Gilroy E.M."/>
            <person name="Gnerre S."/>
            <person name="Green P.J."/>
            <person name="Grenville-Briggs L.J."/>
            <person name="Griffith J."/>
            <person name="Grunwald N.J."/>
            <person name="Horn K."/>
            <person name="Horner N.R."/>
            <person name="Hu C.H."/>
            <person name="Huitema E."/>
            <person name="Jeong D.H."/>
            <person name="Jones A.M."/>
            <person name="Jones J.D."/>
            <person name="Jones R.W."/>
            <person name="Karlsson E.K."/>
            <person name="Kunjeti S.G."/>
            <person name="Lamour K."/>
            <person name="Liu Z."/>
            <person name="Ma L."/>
            <person name="Maclean D."/>
            <person name="Chibucos M.C."/>
            <person name="McDonald H."/>
            <person name="McWalters J."/>
            <person name="Meijer H.J."/>
            <person name="Morgan W."/>
            <person name="Morris P.F."/>
            <person name="Munro C.A."/>
            <person name="O'Neill K."/>
            <person name="Ospina-Giraldo M."/>
            <person name="Pinzon A."/>
            <person name="Pritchard L."/>
            <person name="Ramsahoye B."/>
            <person name="Ren Q."/>
            <person name="Restrepo S."/>
            <person name="Roy S."/>
            <person name="Sadanandom A."/>
            <person name="Savidor A."/>
            <person name="Schornack S."/>
            <person name="Schwartz D.C."/>
            <person name="Schumann U.D."/>
            <person name="Schwessinger B."/>
            <person name="Seyer L."/>
            <person name="Sharpe T."/>
            <person name="Silvar C."/>
            <person name="Song J."/>
            <person name="Studholme D.J."/>
            <person name="Sykes S."/>
            <person name="Thines M."/>
            <person name="van de Vondervoort P.J."/>
            <person name="Phuntumart V."/>
            <person name="Wawra S."/>
            <person name="Weide R."/>
            <person name="Win J."/>
            <person name="Young C."/>
            <person name="Zhou S."/>
            <person name="Fry W."/>
            <person name="Meyers B.C."/>
            <person name="van West P."/>
            <person name="Ristaino J."/>
            <person name="Govers F."/>
            <person name="Birch P.R."/>
            <person name="Whisson S.C."/>
            <person name="Judelson H.S."/>
            <person name="Nusbaum C."/>
        </authorList>
    </citation>
    <scope>NUCLEOTIDE SEQUENCE [LARGE SCALE GENOMIC DNA]</scope>
    <source>
        <strain evidence="3">T30-4</strain>
    </source>
</reference>
<dbReference type="AlphaFoldDB" id="D0N1B3"/>
<dbReference type="Proteomes" id="UP000006643">
    <property type="component" value="Unassembled WGS sequence"/>
</dbReference>
<dbReference type="VEuPathDB" id="FungiDB:PITG_04462"/>
<evidence type="ECO:0000313" key="3">
    <source>
        <dbReference type="Proteomes" id="UP000006643"/>
    </source>
</evidence>
<dbReference type="KEGG" id="pif:PITG_04462"/>
<sequence>MIPLRTALRCKGSERPRGLLAARGGADGGPDGSGQCDEGKCGSVGHVNVNHVSRVDWRLPDDEVSETMSERWLYLRPSDRSSKSKAELYLGTHDRLGLLSSESAQLDTSAHGADPGIATEPGTVLATDENE</sequence>
<accession>D0N1B3</accession>
<dbReference type="HOGENOM" id="CLU_1931670_0_0_1"/>
<protein>
    <submittedName>
        <fullName evidence="2">Uncharacterized protein</fullName>
    </submittedName>
</protein>
<dbReference type="GeneID" id="9466315"/>
<dbReference type="InParanoid" id="D0N1B3"/>
<feature type="region of interest" description="Disordered" evidence="1">
    <location>
        <begin position="15"/>
        <end position="39"/>
    </location>
</feature>
<dbReference type="RefSeq" id="XP_002906074.1">
    <property type="nucleotide sequence ID" value="XM_002906028.1"/>
</dbReference>
<evidence type="ECO:0000256" key="1">
    <source>
        <dbReference type="SAM" id="MobiDB-lite"/>
    </source>
</evidence>
<gene>
    <name evidence="2" type="ORF">PITG_04462</name>
</gene>
<proteinExistence type="predicted"/>
<dbReference type="EMBL" id="DS028122">
    <property type="protein sequence ID" value="EEY67426.1"/>
    <property type="molecule type" value="Genomic_DNA"/>
</dbReference>
<feature type="region of interest" description="Disordered" evidence="1">
    <location>
        <begin position="101"/>
        <end position="131"/>
    </location>
</feature>
<evidence type="ECO:0000313" key="2">
    <source>
        <dbReference type="EMBL" id="EEY67426.1"/>
    </source>
</evidence>
<keyword evidence="3" id="KW-1185">Reference proteome</keyword>